<evidence type="ECO:0000259" key="2">
    <source>
        <dbReference type="Pfam" id="PF07250"/>
    </source>
</evidence>
<evidence type="ECO:0000313" key="5">
    <source>
        <dbReference type="Proteomes" id="UP000696931"/>
    </source>
</evidence>
<comment type="caution">
    <text evidence="4">The sequence shown here is derived from an EMBL/GenBank/DDBJ whole genome shotgun (WGS) entry which is preliminary data.</text>
</comment>
<gene>
    <name evidence="4" type="ORF">HZA61_12150</name>
</gene>
<feature type="domain" description="Galactose oxidase-like Early set" evidence="3">
    <location>
        <begin position="852"/>
        <end position="941"/>
    </location>
</feature>
<dbReference type="Gene3D" id="2.60.40.10">
    <property type="entry name" value="Immunoglobulins"/>
    <property type="match status" value="1"/>
</dbReference>
<proteinExistence type="predicted"/>
<dbReference type="PANTHER" id="PTHR32208:SF21">
    <property type="entry name" value="LOW QUALITY PROTEIN: ALDEHYDE OXIDASE GLOX-LIKE"/>
    <property type="match status" value="1"/>
</dbReference>
<dbReference type="InterPro" id="IPR014756">
    <property type="entry name" value="Ig_E-set"/>
</dbReference>
<dbReference type="Pfam" id="PF09118">
    <property type="entry name" value="GO-like_E_set"/>
    <property type="match status" value="1"/>
</dbReference>
<dbReference type="AlphaFoldDB" id="A0A933W952"/>
<dbReference type="Gene3D" id="2.120.10.80">
    <property type="entry name" value="Kelch-type beta propeller"/>
    <property type="match status" value="1"/>
</dbReference>
<dbReference type="InterPro" id="IPR037293">
    <property type="entry name" value="Gal_Oxidase_central_sf"/>
</dbReference>
<evidence type="ECO:0000256" key="1">
    <source>
        <dbReference type="ARBA" id="ARBA00022729"/>
    </source>
</evidence>
<dbReference type="Pfam" id="PF07250">
    <property type="entry name" value="Glyoxal_oxid_N"/>
    <property type="match status" value="1"/>
</dbReference>
<dbReference type="InterPro" id="IPR013783">
    <property type="entry name" value="Ig-like_fold"/>
</dbReference>
<keyword evidence="1" id="KW-0732">Signal</keyword>
<reference evidence="4" key="1">
    <citation type="submission" date="2020-07" db="EMBL/GenBank/DDBJ databases">
        <title>Huge and variable diversity of episymbiotic CPR bacteria and DPANN archaea in groundwater ecosystems.</title>
        <authorList>
            <person name="He C.Y."/>
            <person name="Keren R."/>
            <person name="Whittaker M."/>
            <person name="Farag I.F."/>
            <person name="Doudna J."/>
            <person name="Cate J.H.D."/>
            <person name="Banfield J.F."/>
        </authorList>
    </citation>
    <scope>NUCLEOTIDE SEQUENCE</scope>
    <source>
        <strain evidence="4">NC_groundwater_1813_Pr3_B-0.1um_71_17</strain>
    </source>
</reference>
<dbReference type="SUPFAM" id="SSF50965">
    <property type="entry name" value="Galactose oxidase, central domain"/>
    <property type="match status" value="2"/>
</dbReference>
<dbReference type="Gene3D" id="2.130.10.80">
    <property type="entry name" value="Galactose oxidase/kelch, beta-propeller"/>
    <property type="match status" value="2"/>
</dbReference>
<dbReference type="PANTHER" id="PTHR32208">
    <property type="entry name" value="SECRETED PROTEIN-RELATED"/>
    <property type="match status" value="1"/>
</dbReference>
<organism evidence="4 5">
    <name type="scientific">Eiseniibacteriota bacterium</name>
    <dbReference type="NCBI Taxonomy" id="2212470"/>
    <lineage>
        <taxon>Bacteria</taxon>
        <taxon>Candidatus Eiseniibacteriota</taxon>
    </lineage>
</organism>
<evidence type="ECO:0000259" key="3">
    <source>
        <dbReference type="Pfam" id="PF09118"/>
    </source>
</evidence>
<feature type="domain" description="Glyoxal oxidase N-terminal" evidence="2">
    <location>
        <begin position="694"/>
        <end position="834"/>
    </location>
</feature>
<dbReference type="EMBL" id="JACRIW010000085">
    <property type="protein sequence ID" value="MBI5170232.1"/>
    <property type="molecule type" value="Genomic_DNA"/>
</dbReference>
<dbReference type="InterPro" id="IPR009880">
    <property type="entry name" value="Glyoxal_oxidase_N"/>
</dbReference>
<dbReference type="InterPro" id="IPR011043">
    <property type="entry name" value="Gal_Oxase/kelch_b-propeller"/>
</dbReference>
<evidence type="ECO:0000313" key="4">
    <source>
        <dbReference type="EMBL" id="MBI5170232.1"/>
    </source>
</evidence>
<feature type="non-terminal residue" evidence="4">
    <location>
        <position position="1064"/>
    </location>
</feature>
<dbReference type="CDD" id="cd02851">
    <property type="entry name" value="E_set_GO_C"/>
    <property type="match status" value="1"/>
</dbReference>
<dbReference type="SUPFAM" id="SSF81296">
    <property type="entry name" value="E set domains"/>
    <property type="match status" value="1"/>
</dbReference>
<dbReference type="InterPro" id="IPR015915">
    <property type="entry name" value="Kelch-typ_b-propeller"/>
</dbReference>
<dbReference type="InterPro" id="IPR015202">
    <property type="entry name" value="GO-like_E_set"/>
</dbReference>
<accession>A0A933W952</accession>
<protein>
    <submittedName>
        <fullName evidence="4">DUF1929 domain-containing protein</fullName>
    </submittedName>
</protein>
<dbReference type="Proteomes" id="UP000696931">
    <property type="component" value="Unassembled WGS sequence"/>
</dbReference>
<name>A0A933W952_UNCEI</name>
<sequence>MLHAHPVPATRTAPFAQAHPRRRSLLAAIAVLALLGVSHPSMSQLLSTSGRWTPTSPGLDSAGVTGTAVHMTLLRGDDDWQSVSGHYHSYLLWYQDRHDLCGATTFFTGALYGWNPGYNANCSDSMMNSGFTLLPLNSPLDPGYDVFCSNTTSLADGRLLTIGGASAENSGVSQTSVFDRTITSGNRWTKMNPMATPRWYPGIKQMGDNSVVAYAGLRYARMHVLGGRSSVGGSMRTDVGRQRLTDVGPWDVDVLPAEDAGVTVGAKQPDSREYAVSPLQKINSGLSRAIVFGGKDAAGSIRSDVWGLLHKTDGGGDRLEWWKYTTITGAFLPPGLWKHVGVVDSATTKTVPNGRLWLACGLKADGNPNDYVYSGQQDTAASGRAWNWTRHLLPGGPGPRSMASYAYDARYNRMIVFGGYDDTGAVADNEVYALNLDATNPTWTKLTCVDTISSSRPVRLAEAGLGEGPTDAEHLNLGKSPNMYMYGGVDSLGSLHGDVWLMYFPRPTTVSWYKLPIDSTKLAPYPRRGPIVIRDHDSWNLRIFGGAKSAAVSLDTTWMIDVYRNESVPSCDNQPRAWVAQGVHSGGGAVGAVGFPDPFEIPANTVERITPPTSGAGSWAGLPSSSDRFEHFYPLLFALPNGKLFDATARLNGRPTFTLDLGSGVWSQFPASATPTSLLALEGGSAVSRVLLDRTYEIMKCGSKDQESGTALGLAARLQIAPNGSTTGWTAASTGADTMIGRVYHNLVTLPNGRVLVTGGAKKIDFTASSSNSLPVYRPQIWDPVANTWTDTLTLAKETTARGYHSTALLMPDARVLTGGGNDAVNGNLDKHKFRVFCPPYHFAGNNPAVAPVIDDGPTTVQYNSTIFVQTSATVAQVCLIRPGSVTHGFNPDQHYIELTFTQCGCGLYAFAPTAAYAPPGDYLLFLVNAAGVPSLGKWVRLGTAPTVGDAACDFSECFGGGSGGGGGGGGYLDGGLVANRGVGPLVASSTTITSNALYSDNTLFAGSPDGSIVRDRLALPNGPLATGTTLRVRLRHFGAGRDEYSRVRLVAIDHGQATDAVAG</sequence>